<dbReference type="InterPro" id="IPR023395">
    <property type="entry name" value="MCP_dom_sf"/>
</dbReference>
<dbReference type="PANTHER" id="PTHR45758:SF3">
    <property type="entry name" value="MITOCHONDRIAL SUBSTRATE CARRIER FAMILY PROTEIN E"/>
    <property type="match status" value="1"/>
</dbReference>
<dbReference type="InParanoid" id="A0A0L0HLF1"/>
<dbReference type="RefSeq" id="XP_016610300.1">
    <property type="nucleotide sequence ID" value="XM_016751023.1"/>
</dbReference>
<keyword evidence="5 10" id="KW-1133">Transmembrane helix</keyword>
<dbReference type="STRING" id="645134.A0A0L0HLF1"/>
<keyword evidence="7 8" id="KW-0472">Membrane</keyword>
<proteinExistence type="inferred from homology"/>
<evidence type="ECO:0000256" key="4">
    <source>
        <dbReference type="ARBA" id="ARBA00022692"/>
    </source>
</evidence>
<feature type="transmembrane region" description="Helical" evidence="10">
    <location>
        <begin position="254"/>
        <end position="272"/>
    </location>
</feature>
<sequence length="391" mass="42972">MRRSLPPASYEAGINFGSHKLQLIGTTGSMWIECYCVDIINWLHPLQSHVQTTPQQLSATIVLLNPSSALPYAVVMTHKTTSSFLASDTLCHVAFSSCAAVIARCAAHPLDTIKTRIQFASSTSGTSEPSLGQIRSTVRQVLQKESYSALYRGLPVALVFSVPALSVYLGAYDYSKQALGRWGRLGTHESMSVHALASCYAEILSGALWTPMEVLKNKMQVHTGSTASISSGGQTLRLIRGIYQREGIRGFFKGYFLALAVFVPYTITYFVAYEQMKRQAGLVLHGRRVVDSQSSTRQQLPFGAYVVCSGASGALAGAVSNALDIVKTRVQASRKSQSAMSIIRHMWIHEGQWRAFGRGLLARVLWVTPTVTLSMSVYEVLKDWRIRQLAR</sequence>
<protein>
    <recommendedName>
        <fullName evidence="13">Mitochondrial carrier protein</fullName>
    </recommendedName>
</protein>
<evidence type="ECO:0000256" key="10">
    <source>
        <dbReference type="SAM" id="Phobius"/>
    </source>
</evidence>
<dbReference type="GO" id="GO:0031966">
    <property type="term" value="C:mitochondrial membrane"/>
    <property type="evidence" value="ECO:0007669"/>
    <property type="project" value="UniProtKB-SubCell"/>
</dbReference>
<feature type="repeat" description="Solcar" evidence="8">
    <location>
        <begin position="304"/>
        <end position="384"/>
    </location>
</feature>
<evidence type="ECO:0000256" key="2">
    <source>
        <dbReference type="ARBA" id="ARBA00006375"/>
    </source>
</evidence>
<evidence type="ECO:0008006" key="13">
    <source>
        <dbReference type="Google" id="ProtNLM"/>
    </source>
</evidence>
<dbReference type="EMBL" id="KQ257453">
    <property type="protein sequence ID" value="KND02261.1"/>
    <property type="molecule type" value="Genomic_DNA"/>
</dbReference>
<evidence type="ECO:0000256" key="1">
    <source>
        <dbReference type="ARBA" id="ARBA00004225"/>
    </source>
</evidence>
<dbReference type="OrthoDB" id="250329at2759"/>
<evidence type="ECO:0000256" key="3">
    <source>
        <dbReference type="ARBA" id="ARBA00022448"/>
    </source>
</evidence>
<dbReference type="AlphaFoldDB" id="A0A0L0HLF1"/>
<dbReference type="GO" id="GO:0005381">
    <property type="term" value="F:iron ion transmembrane transporter activity"/>
    <property type="evidence" value="ECO:0007669"/>
    <property type="project" value="UniProtKB-ARBA"/>
</dbReference>
<comment type="subcellular location">
    <subcellularLocation>
        <location evidence="1">Mitochondrion membrane</location>
        <topology evidence="1">Multi-pass membrane protein</topology>
    </subcellularLocation>
</comment>
<keyword evidence="3 9" id="KW-0813">Transport</keyword>
<evidence type="ECO:0000313" key="11">
    <source>
        <dbReference type="EMBL" id="KND02261.1"/>
    </source>
</evidence>
<dbReference type="InterPro" id="IPR018108">
    <property type="entry name" value="MCP_transmembrane"/>
</dbReference>
<comment type="similarity">
    <text evidence="2 9">Belongs to the mitochondrial carrier (TC 2.A.29) family.</text>
</comment>
<name>A0A0L0HLF1_SPIPD</name>
<feature type="repeat" description="Solcar" evidence="8">
    <location>
        <begin position="87"/>
        <end position="178"/>
    </location>
</feature>
<evidence type="ECO:0000256" key="5">
    <source>
        <dbReference type="ARBA" id="ARBA00022989"/>
    </source>
</evidence>
<evidence type="ECO:0000256" key="7">
    <source>
        <dbReference type="ARBA" id="ARBA00023136"/>
    </source>
</evidence>
<dbReference type="PROSITE" id="PS50920">
    <property type="entry name" value="SOLCAR"/>
    <property type="match status" value="3"/>
</dbReference>
<dbReference type="GeneID" id="27686305"/>
<evidence type="ECO:0000313" key="12">
    <source>
        <dbReference type="Proteomes" id="UP000053201"/>
    </source>
</evidence>
<keyword evidence="4 8" id="KW-0812">Transmembrane</keyword>
<dbReference type="Proteomes" id="UP000053201">
    <property type="component" value="Unassembled WGS sequence"/>
</dbReference>
<dbReference type="Gene3D" id="1.50.40.10">
    <property type="entry name" value="Mitochondrial carrier domain"/>
    <property type="match status" value="1"/>
</dbReference>
<dbReference type="PANTHER" id="PTHR45758">
    <property type="entry name" value="MITOFERRIN-1-RELATED"/>
    <property type="match status" value="1"/>
</dbReference>
<dbReference type="eggNOG" id="KOG0760">
    <property type="taxonomic scope" value="Eukaryota"/>
</dbReference>
<dbReference type="Pfam" id="PF00153">
    <property type="entry name" value="Mito_carr"/>
    <property type="match status" value="3"/>
</dbReference>
<keyword evidence="6" id="KW-0496">Mitochondrion</keyword>
<dbReference type="VEuPathDB" id="FungiDB:SPPG_02740"/>
<evidence type="ECO:0000256" key="8">
    <source>
        <dbReference type="PROSITE-ProRule" id="PRU00282"/>
    </source>
</evidence>
<feature type="repeat" description="Solcar" evidence="8">
    <location>
        <begin position="189"/>
        <end position="279"/>
    </location>
</feature>
<feature type="transmembrane region" description="Helical" evidence="10">
    <location>
        <begin position="302"/>
        <end position="326"/>
    </location>
</feature>
<accession>A0A0L0HLF1</accession>
<feature type="transmembrane region" description="Helical" evidence="10">
    <location>
        <begin position="149"/>
        <end position="171"/>
    </location>
</feature>
<gene>
    <name evidence="11" type="ORF">SPPG_02740</name>
</gene>
<evidence type="ECO:0000256" key="9">
    <source>
        <dbReference type="RuleBase" id="RU000488"/>
    </source>
</evidence>
<feature type="transmembrane region" description="Helical" evidence="10">
    <location>
        <begin position="191"/>
        <end position="210"/>
    </location>
</feature>
<dbReference type="SUPFAM" id="SSF103506">
    <property type="entry name" value="Mitochondrial carrier"/>
    <property type="match status" value="1"/>
</dbReference>
<dbReference type="OMA" id="VWVPIDV"/>
<organism evidence="11 12">
    <name type="scientific">Spizellomyces punctatus (strain DAOM BR117)</name>
    <dbReference type="NCBI Taxonomy" id="645134"/>
    <lineage>
        <taxon>Eukaryota</taxon>
        <taxon>Fungi</taxon>
        <taxon>Fungi incertae sedis</taxon>
        <taxon>Chytridiomycota</taxon>
        <taxon>Chytridiomycota incertae sedis</taxon>
        <taxon>Chytridiomycetes</taxon>
        <taxon>Spizellomycetales</taxon>
        <taxon>Spizellomycetaceae</taxon>
        <taxon>Spizellomyces</taxon>
    </lineage>
</organism>
<reference evidence="11 12" key="1">
    <citation type="submission" date="2009-08" db="EMBL/GenBank/DDBJ databases">
        <title>The Genome Sequence of Spizellomyces punctatus strain DAOM BR117.</title>
        <authorList>
            <consortium name="The Broad Institute Genome Sequencing Platform"/>
            <person name="Russ C."/>
            <person name="Cuomo C."/>
            <person name="Shea T."/>
            <person name="Young S.K."/>
            <person name="Zeng Q."/>
            <person name="Koehrsen M."/>
            <person name="Haas B."/>
            <person name="Borodovsky M."/>
            <person name="Guigo R."/>
            <person name="Alvarado L."/>
            <person name="Berlin A."/>
            <person name="Bochicchio J."/>
            <person name="Borenstein D."/>
            <person name="Chapman S."/>
            <person name="Chen Z."/>
            <person name="Engels R."/>
            <person name="Freedman E."/>
            <person name="Gellesch M."/>
            <person name="Goldberg J."/>
            <person name="Griggs A."/>
            <person name="Gujja S."/>
            <person name="Heiman D."/>
            <person name="Hepburn T."/>
            <person name="Howarth C."/>
            <person name="Jen D."/>
            <person name="Larson L."/>
            <person name="Lewis B."/>
            <person name="Mehta T."/>
            <person name="Park D."/>
            <person name="Pearson M."/>
            <person name="Roberts A."/>
            <person name="Saif S."/>
            <person name="Shenoy N."/>
            <person name="Sisk P."/>
            <person name="Stolte C."/>
            <person name="Sykes S."/>
            <person name="Thomson T."/>
            <person name="Walk T."/>
            <person name="White J."/>
            <person name="Yandava C."/>
            <person name="Burger G."/>
            <person name="Gray M.W."/>
            <person name="Holland P.W.H."/>
            <person name="King N."/>
            <person name="Lang F.B.F."/>
            <person name="Roger A.J."/>
            <person name="Ruiz-Trillo I."/>
            <person name="Lander E."/>
            <person name="Nusbaum C."/>
        </authorList>
    </citation>
    <scope>NUCLEOTIDE SEQUENCE [LARGE SCALE GENOMIC DNA]</scope>
    <source>
        <strain evidence="11 12">DAOM BR117</strain>
    </source>
</reference>
<keyword evidence="12" id="KW-1185">Reference proteome</keyword>
<evidence type="ECO:0000256" key="6">
    <source>
        <dbReference type="ARBA" id="ARBA00023128"/>
    </source>
</evidence>